<evidence type="ECO:0000313" key="2">
    <source>
        <dbReference type="EMBL" id="CAB4036586.1"/>
    </source>
</evidence>
<comment type="caution">
    <text evidence="2">The sequence shown here is derived from an EMBL/GenBank/DDBJ whole genome shotgun (WGS) entry which is preliminary data.</text>
</comment>
<reference evidence="2" key="1">
    <citation type="submission" date="2020-04" db="EMBL/GenBank/DDBJ databases">
        <authorList>
            <person name="Alioto T."/>
            <person name="Alioto T."/>
            <person name="Gomez Garrido J."/>
        </authorList>
    </citation>
    <scope>NUCLEOTIDE SEQUENCE</scope>
    <source>
        <strain evidence="2">A484AB</strain>
    </source>
</reference>
<dbReference type="Gene3D" id="3.40.390.10">
    <property type="entry name" value="Collagenase (Catalytic Domain)"/>
    <property type="match status" value="1"/>
</dbReference>
<feature type="non-terminal residue" evidence="2">
    <location>
        <position position="1"/>
    </location>
</feature>
<dbReference type="SUPFAM" id="SSF55486">
    <property type="entry name" value="Metalloproteases ('zincins'), catalytic domain"/>
    <property type="match status" value="1"/>
</dbReference>
<dbReference type="Pfam" id="PF05649">
    <property type="entry name" value="Peptidase_M13_N"/>
    <property type="match status" value="1"/>
</dbReference>
<gene>
    <name evidence="2" type="ORF">PACLA_8A081492</name>
</gene>
<dbReference type="AlphaFoldDB" id="A0A7D9JWU1"/>
<dbReference type="InterPro" id="IPR042089">
    <property type="entry name" value="Peptidase_M13_dom_2"/>
</dbReference>
<dbReference type="GO" id="GO:0016485">
    <property type="term" value="P:protein processing"/>
    <property type="evidence" value="ECO:0007669"/>
    <property type="project" value="TreeGrafter"/>
</dbReference>
<dbReference type="PANTHER" id="PTHR11733:SF167">
    <property type="entry name" value="FI17812P1-RELATED"/>
    <property type="match status" value="1"/>
</dbReference>
<dbReference type="Proteomes" id="UP001152795">
    <property type="component" value="Unassembled WGS sequence"/>
</dbReference>
<dbReference type="PROSITE" id="PS51885">
    <property type="entry name" value="NEPRILYSIN"/>
    <property type="match status" value="1"/>
</dbReference>
<evidence type="ECO:0000313" key="3">
    <source>
        <dbReference type="Proteomes" id="UP001152795"/>
    </source>
</evidence>
<dbReference type="InterPro" id="IPR008753">
    <property type="entry name" value="Peptidase_M13_N"/>
</dbReference>
<feature type="domain" description="Peptidase M13 N-terminal" evidence="1">
    <location>
        <begin position="19"/>
        <end position="163"/>
    </location>
</feature>
<dbReference type="OrthoDB" id="6475849at2759"/>
<dbReference type="Gene3D" id="1.10.1380.10">
    <property type="entry name" value="Neutral endopeptidase , domain2"/>
    <property type="match status" value="1"/>
</dbReference>
<sequence>MVVNYFSDIINKLDESTNPCDDFYQYSCGGFLKKTHIPDDKTQVTSSAVADNFVKYALRDLLQNEQLMSNYSKDSAVYKTFTYYKSCMNESAIENAGIKPVLDVIEQHGSWNITNKNWSKDSWILEKILARLFVDLNTPAFIGLDIASSYFNTSERFITISGGRSGNNSIELDKEQSRSRVPRLKEE</sequence>
<organism evidence="2 3">
    <name type="scientific">Paramuricea clavata</name>
    <name type="common">Red gorgonian</name>
    <name type="synonym">Violescent sea-whip</name>
    <dbReference type="NCBI Taxonomy" id="317549"/>
    <lineage>
        <taxon>Eukaryota</taxon>
        <taxon>Metazoa</taxon>
        <taxon>Cnidaria</taxon>
        <taxon>Anthozoa</taxon>
        <taxon>Octocorallia</taxon>
        <taxon>Malacalcyonacea</taxon>
        <taxon>Plexauridae</taxon>
        <taxon>Paramuricea</taxon>
    </lineage>
</organism>
<accession>A0A7D9JWU1</accession>
<protein>
    <submittedName>
        <fullName evidence="2">Endothelin-converting enzyme homolog</fullName>
    </submittedName>
</protein>
<keyword evidence="3" id="KW-1185">Reference proteome</keyword>
<dbReference type="InterPro" id="IPR024079">
    <property type="entry name" value="MetalloPept_cat_dom_sf"/>
</dbReference>
<proteinExistence type="predicted"/>
<dbReference type="EMBL" id="CACRXK020022196">
    <property type="protein sequence ID" value="CAB4036586.1"/>
    <property type="molecule type" value="Genomic_DNA"/>
</dbReference>
<name>A0A7D9JWU1_PARCT</name>
<dbReference type="GO" id="GO:0005886">
    <property type="term" value="C:plasma membrane"/>
    <property type="evidence" value="ECO:0007669"/>
    <property type="project" value="TreeGrafter"/>
</dbReference>
<dbReference type="GO" id="GO:0004222">
    <property type="term" value="F:metalloendopeptidase activity"/>
    <property type="evidence" value="ECO:0007669"/>
    <property type="project" value="InterPro"/>
</dbReference>
<evidence type="ECO:0000259" key="1">
    <source>
        <dbReference type="Pfam" id="PF05649"/>
    </source>
</evidence>
<dbReference type="InterPro" id="IPR000718">
    <property type="entry name" value="Peptidase_M13"/>
</dbReference>
<dbReference type="PANTHER" id="PTHR11733">
    <property type="entry name" value="ZINC METALLOPROTEASE FAMILY M13 NEPRILYSIN-RELATED"/>
    <property type="match status" value="1"/>
</dbReference>